<accession>A0A8T1W0V3</accession>
<evidence type="ECO:0000313" key="2">
    <source>
        <dbReference type="EMBL" id="KAG7387472.1"/>
    </source>
</evidence>
<reference evidence="2" key="1">
    <citation type="submission" date="2021-02" db="EMBL/GenBank/DDBJ databases">
        <authorList>
            <person name="Palmer J.M."/>
        </authorList>
    </citation>
    <scope>NUCLEOTIDE SEQUENCE</scope>
    <source>
        <strain evidence="2">SCRP734</strain>
    </source>
</reference>
<comment type="caution">
    <text evidence="2">The sequence shown here is derived from an EMBL/GenBank/DDBJ whole genome shotgun (WGS) entry which is preliminary data.</text>
</comment>
<name>A0A8T1W0V3_9STRA</name>
<protein>
    <recommendedName>
        <fullName evidence="4">FYVE-type domain-containing protein</fullName>
    </recommendedName>
</protein>
<dbReference type="InterPro" id="IPR052727">
    <property type="entry name" value="Rab4/Rab5_effector"/>
</dbReference>
<proteinExistence type="predicted"/>
<evidence type="ECO:0000256" key="1">
    <source>
        <dbReference type="SAM" id="MobiDB-lite"/>
    </source>
</evidence>
<dbReference type="PANTHER" id="PTHR13510:SF44">
    <property type="entry name" value="RABENOSYN-5"/>
    <property type="match status" value="1"/>
</dbReference>
<keyword evidence="3" id="KW-1185">Reference proteome</keyword>
<organism evidence="2 3">
    <name type="scientific">Phytophthora pseudosyringae</name>
    <dbReference type="NCBI Taxonomy" id="221518"/>
    <lineage>
        <taxon>Eukaryota</taxon>
        <taxon>Sar</taxon>
        <taxon>Stramenopiles</taxon>
        <taxon>Oomycota</taxon>
        <taxon>Peronosporomycetes</taxon>
        <taxon>Peronosporales</taxon>
        <taxon>Peronosporaceae</taxon>
        <taxon>Phytophthora</taxon>
    </lineage>
</organism>
<dbReference type="AlphaFoldDB" id="A0A8T1W0V3"/>
<feature type="region of interest" description="Disordered" evidence="1">
    <location>
        <begin position="1"/>
        <end position="21"/>
    </location>
</feature>
<dbReference type="Proteomes" id="UP000694044">
    <property type="component" value="Unassembled WGS sequence"/>
</dbReference>
<dbReference type="OrthoDB" id="98562at2759"/>
<sequence length="407" mass="45904">MAFANIPGATKHKSSGTEMGPFRPISLSSAATNELQAVTKTIIAANLNRYQHFTEVDQKTWRLVKCRDQMRMYAERRWQRHNSSPQRNLADDPELETMLCVGSTPGTLEEVMSGIDFNPAQTKTPLMNDINRVTTLSKVQEPTLKDPFSSMAVKWMELDVRRRSLGFIKNRDYVYVEATGVENLPKTGRVGYHFMHSVDILQAPALPGRIRGKLSVRFFFRQDKGNSVAVYAMWMMNPTNEQARRVIVPHFAHMLLSMFTTTQDGRLKRLKDSLGKSYSELNNLKSVKLTTPYFTCVTCTKRVWAFGKFTSQHSTCKLCLGPLCNSCKVARKPEFLTSKLKETTRDCTLCFTCLGDVITAEGSELSTTKNSRNAAGLLRRMCHSVRTLRSPGWGLRTSSYTSASFSS</sequence>
<evidence type="ECO:0000313" key="3">
    <source>
        <dbReference type="Proteomes" id="UP000694044"/>
    </source>
</evidence>
<evidence type="ECO:0008006" key="4">
    <source>
        <dbReference type="Google" id="ProtNLM"/>
    </source>
</evidence>
<dbReference type="PANTHER" id="PTHR13510">
    <property type="entry name" value="FYVE-FINGER-CONTAINING RAB5 EFFECTOR PROTEIN RABENOSYN-5-RELATED"/>
    <property type="match status" value="1"/>
</dbReference>
<gene>
    <name evidence="2" type="ORF">PHYPSEUDO_014120</name>
</gene>
<dbReference type="EMBL" id="JAGDFM010000078">
    <property type="protein sequence ID" value="KAG7387472.1"/>
    <property type="molecule type" value="Genomic_DNA"/>
</dbReference>